<dbReference type="SMART" id="SM00389">
    <property type="entry name" value="HOX"/>
    <property type="match status" value="1"/>
</dbReference>
<dbReference type="PANTHER" id="PTHR24332">
    <property type="entry name" value="HOMEOBOX PROTEIN CDX"/>
    <property type="match status" value="1"/>
</dbReference>
<reference evidence="11 12" key="1">
    <citation type="submission" date="2019-01" db="EMBL/GenBank/DDBJ databases">
        <authorList>
            <person name="Sayadi A."/>
        </authorList>
    </citation>
    <scope>NUCLEOTIDE SEQUENCE [LARGE SCALE GENOMIC DNA]</scope>
</reference>
<dbReference type="InterPro" id="IPR001356">
    <property type="entry name" value="HD"/>
</dbReference>
<dbReference type="InterPro" id="IPR000047">
    <property type="entry name" value="HTH_motif"/>
</dbReference>
<dbReference type="PROSITE" id="PS00027">
    <property type="entry name" value="HOMEOBOX_1"/>
    <property type="match status" value="1"/>
</dbReference>
<keyword evidence="3" id="KW-0217">Developmental protein</keyword>
<dbReference type="AlphaFoldDB" id="A0A653C9K5"/>
<evidence type="ECO:0000256" key="6">
    <source>
        <dbReference type="ARBA" id="ARBA00023242"/>
    </source>
</evidence>
<proteinExistence type="inferred from homology"/>
<keyword evidence="12" id="KW-1185">Reference proteome</keyword>
<accession>A0A653C9K5</accession>
<comment type="similarity">
    <text evidence="2">Belongs to the Caudal homeobox family.</text>
</comment>
<evidence type="ECO:0000259" key="10">
    <source>
        <dbReference type="PROSITE" id="PS50071"/>
    </source>
</evidence>
<evidence type="ECO:0000256" key="5">
    <source>
        <dbReference type="ARBA" id="ARBA00023155"/>
    </source>
</evidence>
<dbReference type="InterPro" id="IPR017970">
    <property type="entry name" value="Homeobox_CS"/>
</dbReference>
<dbReference type="Gene3D" id="1.10.10.60">
    <property type="entry name" value="Homeodomain-like"/>
    <property type="match status" value="1"/>
</dbReference>
<dbReference type="OrthoDB" id="6159439at2759"/>
<dbReference type="PRINTS" id="PR00031">
    <property type="entry name" value="HTHREPRESSR"/>
</dbReference>
<feature type="region of interest" description="Disordered" evidence="9">
    <location>
        <begin position="81"/>
        <end position="164"/>
    </location>
</feature>
<dbReference type="PROSITE" id="PS50071">
    <property type="entry name" value="HOMEOBOX_2"/>
    <property type="match status" value="1"/>
</dbReference>
<keyword evidence="5 7" id="KW-0371">Homeobox</keyword>
<dbReference type="Pfam" id="PF00046">
    <property type="entry name" value="Homeodomain"/>
    <property type="match status" value="1"/>
</dbReference>
<feature type="domain" description="Homeobox" evidence="10">
    <location>
        <begin position="185"/>
        <end position="246"/>
    </location>
</feature>
<dbReference type="FunFam" id="1.10.10.60:FF:000574">
    <property type="entry name" value="Homeobox protein CHOX-CAD2"/>
    <property type="match status" value="1"/>
</dbReference>
<evidence type="ECO:0000256" key="9">
    <source>
        <dbReference type="SAM" id="MobiDB-lite"/>
    </source>
</evidence>
<comment type="subcellular location">
    <subcellularLocation>
        <location evidence="1 7 8">Nucleus</location>
    </subcellularLocation>
</comment>
<evidence type="ECO:0000313" key="12">
    <source>
        <dbReference type="Proteomes" id="UP000410492"/>
    </source>
</evidence>
<feature type="DNA-binding region" description="Homeobox" evidence="7">
    <location>
        <begin position="187"/>
        <end position="247"/>
    </location>
</feature>
<dbReference type="EMBL" id="CAACVG010007270">
    <property type="protein sequence ID" value="VEN44597.1"/>
    <property type="molecule type" value="Genomic_DNA"/>
</dbReference>
<dbReference type="PANTHER" id="PTHR24332:SF9">
    <property type="entry name" value="HOMEOTIC PROTEIN CAUDAL"/>
    <property type="match status" value="1"/>
</dbReference>
<dbReference type="GO" id="GO:0000977">
    <property type="term" value="F:RNA polymerase II transcription regulatory region sequence-specific DNA binding"/>
    <property type="evidence" value="ECO:0007669"/>
    <property type="project" value="TreeGrafter"/>
</dbReference>
<dbReference type="InterPro" id="IPR020479">
    <property type="entry name" value="HD_metazoa"/>
</dbReference>
<protein>
    <recommendedName>
        <fullName evidence="10">Homeobox domain-containing protein</fullName>
    </recommendedName>
</protein>
<evidence type="ECO:0000256" key="1">
    <source>
        <dbReference type="ARBA" id="ARBA00004123"/>
    </source>
</evidence>
<evidence type="ECO:0000256" key="2">
    <source>
        <dbReference type="ARBA" id="ARBA00010341"/>
    </source>
</evidence>
<organism evidence="11 12">
    <name type="scientific">Callosobruchus maculatus</name>
    <name type="common">Southern cowpea weevil</name>
    <name type="synonym">Pulse bruchid</name>
    <dbReference type="NCBI Taxonomy" id="64391"/>
    <lineage>
        <taxon>Eukaryota</taxon>
        <taxon>Metazoa</taxon>
        <taxon>Ecdysozoa</taxon>
        <taxon>Arthropoda</taxon>
        <taxon>Hexapoda</taxon>
        <taxon>Insecta</taxon>
        <taxon>Pterygota</taxon>
        <taxon>Neoptera</taxon>
        <taxon>Endopterygota</taxon>
        <taxon>Coleoptera</taxon>
        <taxon>Polyphaga</taxon>
        <taxon>Cucujiformia</taxon>
        <taxon>Chrysomeloidea</taxon>
        <taxon>Chrysomelidae</taxon>
        <taxon>Bruchinae</taxon>
        <taxon>Bruchini</taxon>
        <taxon>Callosobruchus</taxon>
    </lineage>
</organism>
<evidence type="ECO:0000313" key="11">
    <source>
        <dbReference type="EMBL" id="VEN44597.1"/>
    </source>
</evidence>
<dbReference type="GO" id="GO:0000981">
    <property type="term" value="F:DNA-binding transcription factor activity, RNA polymerase II-specific"/>
    <property type="evidence" value="ECO:0007669"/>
    <property type="project" value="InterPro"/>
</dbReference>
<dbReference type="GO" id="GO:0030154">
    <property type="term" value="P:cell differentiation"/>
    <property type="evidence" value="ECO:0007669"/>
    <property type="project" value="TreeGrafter"/>
</dbReference>
<dbReference type="PRINTS" id="PR00024">
    <property type="entry name" value="HOMEOBOX"/>
</dbReference>
<evidence type="ECO:0000256" key="7">
    <source>
        <dbReference type="PROSITE-ProRule" id="PRU00108"/>
    </source>
</evidence>
<evidence type="ECO:0000256" key="4">
    <source>
        <dbReference type="ARBA" id="ARBA00023125"/>
    </source>
</evidence>
<dbReference type="CDD" id="cd00086">
    <property type="entry name" value="homeodomain"/>
    <property type="match status" value="1"/>
</dbReference>
<gene>
    <name evidence="11" type="ORF">CALMAC_LOCUS7330</name>
</gene>
<dbReference type="GO" id="GO:0005634">
    <property type="term" value="C:nucleus"/>
    <property type="evidence" value="ECO:0007669"/>
    <property type="project" value="UniProtKB-SubCell"/>
</dbReference>
<sequence length="322" mass="35937">MVSYYGQTAMYRHQQQITAASNGHFQSGSPMHSWYGYHQQTSPATYCVQDEQQMWHHHPAATHPAHPVFQHEFSDFIHNSIPALQHPSPTGGTQAPPPDCAAAPMEGCAPGAQQLPSPPVTVSGSEMSSPGGHSAGTVTPPHHMHHHHQMGGGAAHQSRPAPARSPFEWIKKTSYQTQPNPGKTRTKDKYRVVYTDHQRIELEKEFTFNNKYITIRRKSELATSLGLSERQIKIWFQNRRAKERKQNKKRAEEKNQIDIVSSGTNGVMNGVNGYHHQMEHQMPQQGVLPNMSNVAAIQRYMDSAATNHPLKIESGDPGEQLG</sequence>
<dbReference type="GO" id="GO:0009948">
    <property type="term" value="P:anterior/posterior axis specification"/>
    <property type="evidence" value="ECO:0007669"/>
    <property type="project" value="TreeGrafter"/>
</dbReference>
<keyword evidence="4 7" id="KW-0238">DNA-binding</keyword>
<dbReference type="InterPro" id="IPR009057">
    <property type="entry name" value="Homeodomain-like_sf"/>
</dbReference>
<name>A0A653C9K5_CALMS</name>
<dbReference type="InterPro" id="IPR047152">
    <property type="entry name" value="Caudal_homeobox"/>
</dbReference>
<dbReference type="SUPFAM" id="SSF46689">
    <property type="entry name" value="Homeodomain-like"/>
    <property type="match status" value="1"/>
</dbReference>
<evidence type="ECO:0000256" key="3">
    <source>
        <dbReference type="ARBA" id="ARBA00022473"/>
    </source>
</evidence>
<evidence type="ECO:0000256" key="8">
    <source>
        <dbReference type="RuleBase" id="RU000682"/>
    </source>
</evidence>
<dbReference type="GO" id="GO:0009887">
    <property type="term" value="P:animal organ morphogenesis"/>
    <property type="evidence" value="ECO:0007669"/>
    <property type="project" value="TreeGrafter"/>
</dbReference>
<dbReference type="Proteomes" id="UP000410492">
    <property type="component" value="Unassembled WGS sequence"/>
</dbReference>
<keyword evidence="6 7" id="KW-0539">Nucleus</keyword>